<comment type="caution">
    <text evidence="1">The sequence shown here is derived from an EMBL/GenBank/DDBJ whole genome shotgun (WGS) entry which is preliminary data.</text>
</comment>
<accession>A0A0L0CET3</accession>
<reference evidence="1 2" key="1">
    <citation type="journal article" date="2015" name="Nat. Commun.">
        <title>Lucilia cuprina genome unlocks parasitic fly biology to underpin future interventions.</title>
        <authorList>
            <person name="Anstead C.A."/>
            <person name="Korhonen P.K."/>
            <person name="Young N.D."/>
            <person name="Hall R.S."/>
            <person name="Jex A.R."/>
            <person name="Murali S.C."/>
            <person name="Hughes D.S."/>
            <person name="Lee S.F."/>
            <person name="Perry T."/>
            <person name="Stroehlein A.J."/>
            <person name="Ansell B.R."/>
            <person name="Breugelmans B."/>
            <person name="Hofmann A."/>
            <person name="Qu J."/>
            <person name="Dugan S."/>
            <person name="Lee S.L."/>
            <person name="Chao H."/>
            <person name="Dinh H."/>
            <person name="Han Y."/>
            <person name="Doddapaneni H.V."/>
            <person name="Worley K.C."/>
            <person name="Muzny D.M."/>
            <person name="Ioannidis P."/>
            <person name="Waterhouse R.M."/>
            <person name="Zdobnov E.M."/>
            <person name="James P.J."/>
            <person name="Bagnall N.H."/>
            <person name="Kotze A.C."/>
            <person name="Gibbs R.A."/>
            <person name="Richards S."/>
            <person name="Batterham P."/>
            <person name="Gasser R.B."/>
        </authorList>
    </citation>
    <scope>NUCLEOTIDE SEQUENCE [LARGE SCALE GENOMIC DNA]</scope>
    <source>
        <strain evidence="1 2">LS</strain>
        <tissue evidence="1">Full body</tissue>
    </source>
</reference>
<dbReference type="EMBL" id="JRES01000501">
    <property type="protein sequence ID" value="KNC30761.1"/>
    <property type="molecule type" value="Genomic_DNA"/>
</dbReference>
<dbReference type="AlphaFoldDB" id="A0A0L0CET3"/>
<evidence type="ECO:0000313" key="1">
    <source>
        <dbReference type="EMBL" id="KNC30761.1"/>
    </source>
</evidence>
<proteinExistence type="predicted"/>
<keyword evidence="2" id="KW-1185">Reference proteome</keyword>
<organism evidence="1 2">
    <name type="scientific">Lucilia cuprina</name>
    <name type="common">Green bottle fly</name>
    <name type="synonym">Australian sheep blowfly</name>
    <dbReference type="NCBI Taxonomy" id="7375"/>
    <lineage>
        <taxon>Eukaryota</taxon>
        <taxon>Metazoa</taxon>
        <taxon>Ecdysozoa</taxon>
        <taxon>Arthropoda</taxon>
        <taxon>Hexapoda</taxon>
        <taxon>Insecta</taxon>
        <taxon>Pterygota</taxon>
        <taxon>Neoptera</taxon>
        <taxon>Endopterygota</taxon>
        <taxon>Diptera</taxon>
        <taxon>Brachycera</taxon>
        <taxon>Muscomorpha</taxon>
        <taxon>Oestroidea</taxon>
        <taxon>Calliphoridae</taxon>
        <taxon>Luciliinae</taxon>
        <taxon>Lucilia</taxon>
    </lineage>
</organism>
<name>A0A0L0CET3_LUCCU</name>
<gene>
    <name evidence="1" type="ORF">FF38_11761</name>
</gene>
<evidence type="ECO:0000313" key="2">
    <source>
        <dbReference type="Proteomes" id="UP000037069"/>
    </source>
</evidence>
<protein>
    <submittedName>
        <fullName evidence="1">Uncharacterized protein</fullName>
    </submittedName>
</protein>
<sequence>MQSSTYKSHTASLRKLMPVRKPEGGMTKVTYGTLGCKVLDDSKTETCAITSNCKGRFYCISKSTYEPSLI</sequence>
<dbReference type="Proteomes" id="UP000037069">
    <property type="component" value="Unassembled WGS sequence"/>
</dbReference>